<accession>A0A2G5VC58</accession>
<evidence type="ECO:0000256" key="2">
    <source>
        <dbReference type="SAM" id="SignalP"/>
    </source>
</evidence>
<keyword evidence="2" id="KW-0732">Signal</keyword>
<dbReference type="Gene3D" id="3.40.33.10">
    <property type="entry name" value="CAP"/>
    <property type="match status" value="1"/>
</dbReference>
<dbReference type="EMBL" id="PDUG01000002">
    <property type="protein sequence ID" value="PIC49317.1"/>
    <property type="molecule type" value="Genomic_DNA"/>
</dbReference>
<name>A0A2G5VC58_9PELO</name>
<feature type="region of interest" description="Disordered" evidence="1">
    <location>
        <begin position="1028"/>
        <end position="1075"/>
    </location>
</feature>
<feature type="chain" id="PRO_5013573054" description="SCP domain-containing protein" evidence="2">
    <location>
        <begin position="19"/>
        <end position="1096"/>
    </location>
</feature>
<dbReference type="AlphaFoldDB" id="A0A2G5VC58"/>
<gene>
    <name evidence="3" type="primary">Cnig_chr_II.g7967</name>
    <name evidence="3" type="ORF">B9Z55_007967</name>
</gene>
<evidence type="ECO:0000313" key="4">
    <source>
        <dbReference type="Proteomes" id="UP000230233"/>
    </source>
</evidence>
<dbReference type="Proteomes" id="UP000230233">
    <property type="component" value="Chromosome II"/>
</dbReference>
<dbReference type="OrthoDB" id="5909980at2759"/>
<sequence length="1096" mass="126036">MNLFSFALWIFFIPFSFSDPPNAQFMKELNDYRRDFAKKHGVPRCYELIYNSSLESLARSSERFFHITSLDNADFLKASKSIPPSRLNSKTLEKSQGYLEALVPLQKQIGCLAAKSGYYCVLAPETNYQLFEVSKTKLKAGSECENEYRNSDGLCVYIGWNTNFADRLNNIRRRIGKSHKIMEMLEVKFDSKIASLANPSELTWNFINEAENQGFGYFKLPTYDIDEKEFAAEIKNFLKLDDNARKTEIEKSDGTKYGGFIFPSATIFGCQWDESQKCFQCFIGPRHSPYPILKSPLKILGTDCPDGFENDKGLCIQDKTNPKSVLQIVNEARRTAAKYLGIGNMPELTWSEDLHQTVKNWDGKSSQEIQNVTDSEKYVKWRYDSSERATLQGRLAVFLINWRQKGPMWFTKPPKPTPYMGRTATPKPLSEDQQEMEYLNPVQTKIGCAHFKKSGAKKEQFACLFGPSGNFERFDYYKSIPGSYCPANFKTKDGLCADIGDPEEFLKNVNSFRKDHANSYNITDMHELIWNAELEEIAKDTTWSYSDAPIAKPYRYVLLHNYQLSEQRLKSEMAALKNLETGKREILYKRIHGSSFGISELAEPLQKFIGCSYRDQDIANGLLCIIGPREMAQPWRLENRGVRIPGTKKYRPFIPGSNCTAGYSNSDGLCTPINSSTLTLFGNQEDFIKDVNEYRRRLAKEYNTRAMFELSIFQYHSKDLETMLSVLDWDVSWPLARVSYRYLRFRSFNSVFDKIPGQFSDLKKLSQKERRVNVYESLSAGYLELLEPAQHLIACALKKSKRYKFEGSEEFVVCALGPMGEMEMWGLTEIFHTNLAAACGDSSHFYQRSGLPQKFVPNDGLCSKTPDTKLSYFGNRRFFMEQANLVRKDRARRYALPKFMKLIWDSDLVEEAKHLPFDSTNPPQLIGKPFRWFKIPHYHFHADDIKGEFFDRITYADKAKMAEWIEKMKPTSIGILELFGEGQEKIGCARRNTSAEMFYLCLLGPEPRFKLIALEKEYKKGLPKKEGRDCPRGTWSDGGLCTPDSEKPVPKKRKRRTTTTTSTRYSTTTAKSKKSSNRPLNIFWNLLAVSIFCCFI</sequence>
<feature type="signal peptide" evidence="2">
    <location>
        <begin position="1"/>
        <end position="18"/>
    </location>
</feature>
<proteinExistence type="predicted"/>
<dbReference type="InterPro" id="IPR035940">
    <property type="entry name" value="CAP_sf"/>
</dbReference>
<keyword evidence="4" id="KW-1185">Reference proteome</keyword>
<comment type="caution">
    <text evidence="3">The sequence shown here is derived from an EMBL/GenBank/DDBJ whole genome shotgun (WGS) entry which is preliminary data.</text>
</comment>
<evidence type="ECO:0000256" key="1">
    <source>
        <dbReference type="SAM" id="MobiDB-lite"/>
    </source>
</evidence>
<evidence type="ECO:0000313" key="3">
    <source>
        <dbReference type="EMBL" id="PIC49317.1"/>
    </source>
</evidence>
<reference evidence="4" key="1">
    <citation type="submission" date="2017-10" db="EMBL/GenBank/DDBJ databases">
        <title>Rapid genome shrinkage in a self-fertile nematode reveals novel sperm competition proteins.</title>
        <authorList>
            <person name="Yin D."/>
            <person name="Schwarz E.M."/>
            <person name="Thomas C.G."/>
            <person name="Felde R.L."/>
            <person name="Korf I.F."/>
            <person name="Cutter A.D."/>
            <person name="Schartner C.M."/>
            <person name="Ralston E.J."/>
            <person name="Meyer B.J."/>
            <person name="Haag E.S."/>
        </authorList>
    </citation>
    <scope>NUCLEOTIDE SEQUENCE [LARGE SCALE GENOMIC DNA]</scope>
    <source>
        <strain evidence="4">JU1422</strain>
    </source>
</reference>
<dbReference type="SUPFAM" id="SSF55797">
    <property type="entry name" value="PR-1-like"/>
    <property type="match status" value="1"/>
</dbReference>
<protein>
    <recommendedName>
        <fullName evidence="5">SCP domain-containing protein</fullName>
    </recommendedName>
</protein>
<evidence type="ECO:0008006" key="5">
    <source>
        <dbReference type="Google" id="ProtNLM"/>
    </source>
</evidence>
<organism evidence="3 4">
    <name type="scientific">Caenorhabditis nigoni</name>
    <dbReference type="NCBI Taxonomy" id="1611254"/>
    <lineage>
        <taxon>Eukaryota</taxon>
        <taxon>Metazoa</taxon>
        <taxon>Ecdysozoa</taxon>
        <taxon>Nematoda</taxon>
        <taxon>Chromadorea</taxon>
        <taxon>Rhabditida</taxon>
        <taxon>Rhabditina</taxon>
        <taxon>Rhabditomorpha</taxon>
        <taxon>Rhabditoidea</taxon>
        <taxon>Rhabditidae</taxon>
        <taxon>Peloderinae</taxon>
        <taxon>Caenorhabditis</taxon>
    </lineage>
</organism>
<feature type="compositionally biased region" description="Low complexity" evidence="1">
    <location>
        <begin position="1058"/>
        <end position="1070"/>
    </location>
</feature>